<comment type="caution">
    <text evidence="9">The sequence shown here is derived from an EMBL/GenBank/DDBJ whole genome shotgun (WGS) entry which is preliminary data.</text>
</comment>
<dbReference type="PANTHER" id="PTHR21143:SF104">
    <property type="entry name" value="GUSTATORY RECEPTOR 8A-RELATED"/>
    <property type="match status" value="1"/>
</dbReference>
<keyword evidence="2 8" id="KW-1003">Cell membrane</keyword>
<dbReference type="GO" id="GO:0005886">
    <property type="term" value="C:plasma membrane"/>
    <property type="evidence" value="ECO:0007669"/>
    <property type="project" value="UniProtKB-SubCell"/>
</dbReference>
<organism evidence="9 10">
    <name type="scientific">Diploptera punctata</name>
    <name type="common">Pacific beetle cockroach</name>
    <dbReference type="NCBI Taxonomy" id="6984"/>
    <lineage>
        <taxon>Eukaryota</taxon>
        <taxon>Metazoa</taxon>
        <taxon>Ecdysozoa</taxon>
        <taxon>Arthropoda</taxon>
        <taxon>Hexapoda</taxon>
        <taxon>Insecta</taxon>
        <taxon>Pterygota</taxon>
        <taxon>Neoptera</taxon>
        <taxon>Polyneoptera</taxon>
        <taxon>Dictyoptera</taxon>
        <taxon>Blattodea</taxon>
        <taxon>Blaberoidea</taxon>
        <taxon>Blaberidae</taxon>
        <taxon>Diplopterinae</taxon>
        <taxon>Diploptera</taxon>
    </lineage>
</organism>
<evidence type="ECO:0000256" key="6">
    <source>
        <dbReference type="ARBA" id="ARBA00023170"/>
    </source>
</evidence>
<dbReference type="InterPro" id="IPR013604">
    <property type="entry name" value="7TM_chemorcpt"/>
</dbReference>
<evidence type="ECO:0000256" key="7">
    <source>
        <dbReference type="ARBA" id="ARBA00023224"/>
    </source>
</evidence>
<proteinExistence type="inferred from homology"/>
<comment type="caution">
    <text evidence="8">Lacks conserved residue(s) required for the propagation of feature annotation.</text>
</comment>
<comment type="function">
    <text evidence="8">Gustatory receptor which mediates acceptance or avoidance behavior, depending on its substrates.</text>
</comment>
<dbReference type="GO" id="GO:0043025">
    <property type="term" value="C:neuronal cell body"/>
    <property type="evidence" value="ECO:0007669"/>
    <property type="project" value="TreeGrafter"/>
</dbReference>
<reference evidence="9" key="2">
    <citation type="submission" date="2023-05" db="EMBL/GenBank/DDBJ databases">
        <authorList>
            <person name="Fouks B."/>
        </authorList>
    </citation>
    <scope>NUCLEOTIDE SEQUENCE</scope>
    <source>
        <strain evidence="9">Stay&amp;Tobe</strain>
        <tissue evidence="9">Testes</tissue>
    </source>
</reference>
<dbReference type="Pfam" id="PF08395">
    <property type="entry name" value="7tm_7"/>
    <property type="match status" value="1"/>
</dbReference>
<dbReference type="PANTHER" id="PTHR21143">
    <property type="entry name" value="INVERTEBRATE GUSTATORY RECEPTOR"/>
    <property type="match status" value="1"/>
</dbReference>
<comment type="subcellular location">
    <subcellularLocation>
        <location evidence="1 8">Cell membrane</location>
        <topology evidence="1 8">Multi-pass membrane protein</topology>
    </subcellularLocation>
</comment>
<reference evidence="9" key="1">
    <citation type="journal article" date="2023" name="IScience">
        <title>Live-bearing cockroach genome reveals convergent evolutionary mechanisms linked to viviparity in insects and beyond.</title>
        <authorList>
            <person name="Fouks B."/>
            <person name="Harrison M.C."/>
            <person name="Mikhailova A.A."/>
            <person name="Marchal E."/>
            <person name="English S."/>
            <person name="Carruthers M."/>
            <person name="Jennings E.C."/>
            <person name="Chiamaka E.L."/>
            <person name="Frigard R.A."/>
            <person name="Pippel M."/>
            <person name="Attardo G.M."/>
            <person name="Benoit J.B."/>
            <person name="Bornberg-Bauer E."/>
            <person name="Tobe S.S."/>
        </authorList>
    </citation>
    <scope>NUCLEOTIDE SEQUENCE</scope>
    <source>
        <strain evidence="9">Stay&amp;Tobe</strain>
    </source>
</reference>
<dbReference type="GO" id="GO:0007635">
    <property type="term" value="P:chemosensory behavior"/>
    <property type="evidence" value="ECO:0007669"/>
    <property type="project" value="TreeGrafter"/>
</dbReference>
<evidence type="ECO:0000313" key="9">
    <source>
        <dbReference type="EMBL" id="KAJ9584986.1"/>
    </source>
</evidence>
<evidence type="ECO:0000256" key="5">
    <source>
        <dbReference type="ARBA" id="ARBA00023136"/>
    </source>
</evidence>
<evidence type="ECO:0000256" key="2">
    <source>
        <dbReference type="ARBA" id="ARBA00022475"/>
    </source>
</evidence>
<feature type="transmembrane region" description="Helical" evidence="8">
    <location>
        <begin position="122"/>
        <end position="143"/>
    </location>
</feature>
<evidence type="ECO:0000313" key="10">
    <source>
        <dbReference type="Proteomes" id="UP001233999"/>
    </source>
</evidence>
<feature type="transmembrane region" description="Helical" evidence="8">
    <location>
        <begin position="205"/>
        <end position="229"/>
    </location>
</feature>
<dbReference type="AlphaFoldDB" id="A0AAD7ZR15"/>
<keyword evidence="6 8" id="KW-0675">Receptor</keyword>
<keyword evidence="5 8" id="KW-0472">Membrane</keyword>
<evidence type="ECO:0000256" key="3">
    <source>
        <dbReference type="ARBA" id="ARBA00022692"/>
    </source>
</evidence>
<comment type="similarity">
    <text evidence="8">Belongs to the insect chemoreceptor superfamily. Gustatory receptor (GR) family.</text>
</comment>
<evidence type="ECO:0000256" key="4">
    <source>
        <dbReference type="ARBA" id="ARBA00022989"/>
    </source>
</evidence>
<dbReference type="EMBL" id="JASPKZ010007325">
    <property type="protein sequence ID" value="KAJ9584986.1"/>
    <property type="molecule type" value="Genomic_DNA"/>
</dbReference>
<dbReference type="GO" id="GO:0008049">
    <property type="term" value="P:male courtship behavior"/>
    <property type="evidence" value="ECO:0007669"/>
    <property type="project" value="TreeGrafter"/>
</dbReference>
<protein>
    <recommendedName>
        <fullName evidence="8">Gustatory receptor</fullName>
    </recommendedName>
</protein>
<accession>A0AAD7ZR15</accession>
<dbReference type="GO" id="GO:0030424">
    <property type="term" value="C:axon"/>
    <property type="evidence" value="ECO:0007669"/>
    <property type="project" value="TreeGrafter"/>
</dbReference>
<dbReference type="GO" id="GO:0030425">
    <property type="term" value="C:dendrite"/>
    <property type="evidence" value="ECO:0007669"/>
    <property type="project" value="TreeGrafter"/>
</dbReference>
<dbReference type="GO" id="GO:0050909">
    <property type="term" value="P:sensory perception of taste"/>
    <property type="evidence" value="ECO:0007669"/>
    <property type="project" value="InterPro"/>
</dbReference>
<keyword evidence="10" id="KW-1185">Reference proteome</keyword>
<sequence length="320" mass="36623">MSSNLNSFYQSMQPLFELLKTFGLFPFKLSHNARMTICMRNKLFLPTIWFFVALAAGICSLIGFFGDGLEDKILRAVYTANLCFLDLTALSMNDILKKLLAFDQLLDNSTTLVLYKQSRSSFIKTVSFVTLFVTIYVTIVQGIRLRHYQLWHILKTLPKEKKEQVCSQMVGGCIYNSYIADTFRISILREQHFHLSNVVSLLNEVYGFTILLEIMTALSGFVGSVYEGIQLLNRDENPMEILTITLSGALLFIPVIWMAMSCHQVVQQNKEHIRAIQKLLISKSITQRTENELKELLLQINLMKPKFSAGGFFNLNLKFL</sequence>
<dbReference type="GO" id="GO:0007165">
    <property type="term" value="P:signal transduction"/>
    <property type="evidence" value="ECO:0007669"/>
    <property type="project" value="UniProtKB-KW"/>
</dbReference>
<keyword evidence="3 8" id="KW-0812">Transmembrane</keyword>
<feature type="transmembrane region" description="Helical" evidence="8">
    <location>
        <begin position="43"/>
        <end position="65"/>
    </location>
</feature>
<gene>
    <name evidence="9" type="ORF">L9F63_020668</name>
</gene>
<feature type="transmembrane region" description="Helical" evidence="8">
    <location>
        <begin position="241"/>
        <end position="260"/>
    </location>
</feature>
<keyword evidence="7 8" id="KW-0807">Transducer</keyword>
<evidence type="ECO:0000256" key="8">
    <source>
        <dbReference type="RuleBase" id="RU363108"/>
    </source>
</evidence>
<dbReference type="Proteomes" id="UP001233999">
    <property type="component" value="Unassembled WGS sequence"/>
</dbReference>
<name>A0AAD7ZR15_DIPPU</name>
<keyword evidence="4 8" id="KW-1133">Transmembrane helix</keyword>
<evidence type="ECO:0000256" key="1">
    <source>
        <dbReference type="ARBA" id="ARBA00004651"/>
    </source>
</evidence>